<evidence type="ECO:0000256" key="4">
    <source>
        <dbReference type="ARBA" id="ARBA00022692"/>
    </source>
</evidence>
<keyword evidence="3 9" id="KW-1134">Transmembrane beta strand</keyword>
<proteinExistence type="inferred from homology"/>
<keyword evidence="8 9" id="KW-0449">Lipoprotein</keyword>
<dbReference type="InterPro" id="IPR003423">
    <property type="entry name" value="OMP_efflux"/>
</dbReference>
<comment type="caution">
    <text evidence="10">The sequence shown here is derived from an EMBL/GenBank/DDBJ whole genome shotgun (WGS) entry which is preliminary data.</text>
</comment>
<comment type="similarity">
    <text evidence="2 9">Belongs to the outer membrane factor (OMF) (TC 1.B.17) family.</text>
</comment>
<evidence type="ECO:0000256" key="8">
    <source>
        <dbReference type="ARBA" id="ARBA00023288"/>
    </source>
</evidence>
<dbReference type="Pfam" id="PF02321">
    <property type="entry name" value="OEP"/>
    <property type="match status" value="2"/>
</dbReference>
<dbReference type="Gene3D" id="1.20.1600.10">
    <property type="entry name" value="Outer membrane efflux proteins (OEP)"/>
    <property type="match status" value="1"/>
</dbReference>
<evidence type="ECO:0000256" key="6">
    <source>
        <dbReference type="ARBA" id="ARBA00023136"/>
    </source>
</evidence>
<dbReference type="InterPro" id="IPR010131">
    <property type="entry name" value="MdtP/NodT-like"/>
</dbReference>
<dbReference type="PROSITE" id="PS51257">
    <property type="entry name" value="PROKAR_LIPOPROTEIN"/>
    <property type="match status" value="1"/>
</dbReference>
<gene>
    <name evidence="10" type="ORF">ACFFGG_10160</name>
</gene>
<dbReference type="PANTHER" id="PTHR30203">
    <property type="entry name" value="OUTER MEMBRANE CATION EFFLUX PROTEIN"/>
    <property type="match status" value="1"/>
</dbReference>
<keyword evidence="7 9" id="KW-0564">Palmitate</keyword>
<name>A0ABV6PSU9_9BURK</name>
<evidence type="ECO:0000313" key="11">
    <source>
        <dbReference type="Proteomes" id="UP001589834"/>
    </source>
</evidence>
<reference evidence="10 11" key="1">
    <citation type="submission" date="2024-09" db="EMBL/GenBank/DDBJ databases">
        <authorList>
            <person name="Sun Q."/>
            <person name="Mori K."/>
        </authorList>
    </citation>
    <scope>NUCLEOTIDE SEQUENCE [LARGE SCALE GENOMIC DNA]</scope>
    <source>
        <strain evidence="10 11">NCAIM B.02336</strain>
    </source>
</reference>
<accession>A0ABV6PSU9</accession>
<sequence>MTSHRTGMLAAALAAALLTACADPGGIAPSATLRDAAALGLPTTAANADTALAPAADWWAQLGDPQLDRLVTQALQDNPNLRVASARVAKADSAIAVVQAADGPQVNGTLGLNRQRFSENYIYPPPLGGSVQSLGNLQAQGSWALDFFGRNAGQLQAAIGQARAAQAEHDAARVLLAANVVRTYVQWARLQDQHALAERALAQQQQMLQLARERTRAGLDNELAVRQNESSRADTRTQVAALEQQQQATGHALAALLGQPRLPAGLQPPRLAQLKALAVPHELSADWLGRRADIAAARWRVQAAQGQVQAARAQFYPNINLAGFIGLQSLGFGNLLRSGSAEWGVGPALSLPIFEGGRLRGNLRGQVADEDAAIESYNATVIDAMRDVADQSLAVQAVARQQGEQAPALQAAEAAWTIARQRYGAGLATYLNVLVAENAVLAQRRQAVDLSAQALLAQVGLAQAMGGGWQPAAQAPEAQASTAASSH</sequence>
<dbReference type="Proteomes" id="UP001589834">
    <property type="component" value="Unassembled WGS sequence"/>
</dbReference>
<feature type="signal peptide" evidence="9">
    <location>
        <begin position="1"/>
        <end position="22"/>
    </location>
</feature>
<protein>
    <submittedName>
        <fullName evidence="10">Efflux transporter outer membrane subunit</fullName>
    </submittedName>
</protein>
<evidence type="ECO:0000256" key="7">
    <source>
        <dbReference type="ARBA" id="ARBA00023139"/>
    </source>
</evidence>
<keyword evidence="5 9" id="KW-0732">Signal</keyword>
<keyword evidence="4 9" id="KW-0812">Transmembrane</keyword>
<keyword evidence="6 9" id="KW-0472">Membrane</keyword>
<evidence type="ECO:0000256" key="1">
    <source>
        <dbReference type="ARBA" id="ARBA00004370"/>
    </source>
</evidence>
<organism evidence="10 11">
    <name type="scientific">Ottowia pentelensis</name>
    <dbReference type="NCBI Taxonomy" id="511108"/>
    <lineage>
        <taxon>Bacteria</taxon>
        <taxon>Pseudomonadati</taxon>
        <taxon>Pseudomonadota</taxon>
        <taxon>Betaproteobacteria</taxon>
        <taxon>Burkholderiales</taxon>
        <taxon>Comamonadaceae</taxon>
        <taxon>Ottowia</taxon>
    </lineage>
</organism>
<dbReference type="EMBL" id="JBHLTN010000018">
    <property type="protein sequence ID" value="MFC0592923.1"/>
    <property type="molecule type" value="Genomic_DNA"/>
</dbReference>
<evidence type="ECO:0000256" key="2">
    <source>
        <dbReference type="ARBA" id="ARBA00007613"/>
    </source>
</evidence>
<dbReference type="SUPFAM" id="SSF56954">
    <property type="entry name" value="Outer membrane efflux proteins (OEP)"/>
    <property type="match status" value="1"/>
</dbReference>
<dbReference type="RefSeq" id="WP_377482725.1">
    <property type="nucleotide sequence ID" value="NZ_JBHLTN010000018.1"/>
</dbReference>
<evidence type="ECO:0000256" key="5">
    <source>
        <dbReference type="ARBA" id="ARBA00022729"/>
    </source>
</evidence>
<dbReference type="NCBIfam" id="TIGR01845">
    <property type="entry name" value="outer_NodT"/>
    <property type="match status" value="1"/>
</dbReference>
<dbReference type="PANTHER" id="PTHR30203:SF20">
    <property type="entry name" value="MULTIDRUG RESISTANCE OUTER MEMBRANE PROTEIN MDTP-RELATED"/>
    <property type="match status" value="1"/>
</dbReference>
<evidence type="ECO:0000256" key="9">
    <source>
        <dbReference type="RuleBase" id="RU362097"/>
    </source>
</evidence>
<feature type="chain" id="PRO_5045006071" evidence="9">
    <location>
        <begin position="23"/>
        <end position="487"/>
    </location>
</feature>
<dbReference type="Gene3D" id="2.20.200.10">
    <property type="entry name" value="Outer membrane efflux proteins (OEP)"/>
    <property type="match status" value="1"/>
</dbReference>
<keyword evidence="11" id="KW-1185">Reference proteome</keyword>
<evidence type="ECO:0000313" key="10">
    <source>
        <dbReference type="EMBL" id="MFC0592923.1"/>
    </source>
</evidence>
<evidence type="ECO:0000256" key="3">
    <source>
        <dbReference type="ARBA" id="ARBA00022452"/>
    </source>
</evidence>
<comment type="subcellular location">
    <subcellularLocation>
        <location evidence="9">Cell membrane</location>
        <topology evidence="9">Lipid-anchor</topology>
    </subcellularLocation>
    <subcellularLocation>
        <location evidence="1">Membrane</location>
    </subcellularLocation>
</comment>